<comment type="caution">
    <text evidence="1">The sequence shown here is derived from an EMBL/GenBank/DDBJ whole genome shotgun (WGS) entry which is preliminary data.</text>
</comment>
<organism evidence="1 2">
    <name type="scientific">Faecalibacterium cf. prausnitzii KLE1255</name>
    <dbReference type="NCBI Taxonomy" id="748224"/>
    <lineage>
        <taxon>Bacteria</taxon>
        <taxon>Bacillati</taxon>
        <taxon>Bacillota</taxon>
        <taxon>Clostridia</taxon>
        <taxon>Eubacteriales</taxon>
        <taxon>Oscillospiraceae</taxon>
        <taxon>Faecalibacterium</taxon>
    </lineage>
</organism>
<sequence>MIAKTESGFEIELDDEAMNDVELVEAIVEMDTDGTKLFYVADRLLGKEGKKKLYDHLRDAKGRVPVAAFGAAIGELIRSFSAGKNSASSPN</sequence>
<name>E2ZGB3_9FIRM</name>
<dbReference type="RefSeq" id="WP_005939218.1">
    <property type="nucleotide sequence ID" value="NZ_GL538265.1"/>
</dbReference>
<dbReference type="Proteomes" id="UP000006028">
    <property type="component" value="Unassembled WGS sequence"/>
</dbReference>
<dbReference type="HOGENOM" id="CLU_171874_0_0_9"/>
<gene>
    <name evidence="1" type="ORF">HMPREF9436_00697</name>
</gene>
<dbReference type="AlphaFoldDB" id="E2ZGB3"/>
<evidence type="ECO:0000313" key="2">
    <source>
        <dbReference type="Proteomes" id="UP000006028"/>
    </source>
</evidence>
<protein>
    <recommendedName>
        <fullName evidence="3">Tail assembly chaperone</fullName>
    </recommendedName>
</protein>
<dbReference type="STRING" id="748224.HMPREF9436_00697"/>
<reference evidence="1 2" key="1">
    <citation type="submission" date="2010-08" db="EMBL/GenBank/DDBJ databases">
        <authorList>
            <person name="Weinstock G."/>
            <person name="Sodergren E."/>
            <person name="Clifton S."/>
            <person name="Fulton L."/>
            <person name="Fulton B."/>
            <person name="Courtney L."/>
            <person name="Fronick C."/>
            <person name="Harrison M."/>
            <person name="Strong C."/>
            <person name="Farmer C."/>
            <person name="Delahaunty K."/>
            <person name="Markovic C."/>
            <person name="Hall O."/>
            <person name="Minx P."/>
            <person name="Tomlinson C."/>
            <person name="Mitreva M."/>
            <person name="Hou S."/>
            <person name="Chen J."/>
            <person name="Wollam A."/>
            <person name="Pepin K.H."/>
            <person name="Johnson M."/>
            <person name="Bhonagiri V."/>
            <person name="Zhang X."/>
            <person name="Suruliraj S."/>
            <person name="Warren W."/>
            <person name="Chinwalla A."/>
            <person name="Mardis E.R."/>
            <person name="Wilson R.K."/>
        </authorList>
    </citation>
    <scope>NUCLEOTIDE SEQUENCE [LARGE SCALE GENOMIC DNA]</scope>
    <source>
        <strain evidence="1 2">KLE1255</strain>
    </source>
</reference>
<dbReference type="EMBL" id="AECU01000054">
    <property type="protein sequence ID" value="EFQ07785.1"/>
    <property type="molecule type" value="Genomic_DNA"/>
</dbReference>
<dbReference type="OrthoDB" id="2068092at2"/>
<proteinExistence type="predicted"/>
<accession>E2ZGB3</accession>
<dbReference type="BioCyc" id="FCF748224-HMP:GTSS-3049-MONOMER"/>
<evidence type="ECO:0008006" key="3">
    <source>
        <dbReference type="Google" id="ProtNLM"/>
    </source>
</evidence>
<evidence type="ECO:0000313" key="1">
    <source>
        <dbReference type="EMBL" id="EFQ07785.1"/>
    </source>
</evidence>